<dbReference type="EMBL" id="DS113177">
    <property type="protein sequence ID" value="EAY23589.1"/>
    <property type="molecule type" value="Genomic_DNA"/>
</dbReference>
<reference evidence="2" key="1">
    <citation type="submission" date="2006-10" db="EMBL/GenBank/DDBJ databases">
        <authorList>
            <person name="Amadeo P."/>
            <person name="Zhao Q."/>
            <person name="Wortman J."/>
            <person name="Fraser-Liggett C."/>
            <person name="Carlton J."/>
        </authorList>
    </citation>
    <scope>NUCLEOTIDE SEQUENCE</scope>
    <source>
        <strain evidence="2">G3</strain>
    </source>
</reference>
<keyword evidence="3" id="KW-1185">Reference proteome</keyword>
<name>A2D772_TRIV3</name>
<keyword evidence="1" id="KW-0812">Transmembrane</keyword>
<sequence>MSEYSSIAVIFITLGGDSLITVIYSIALDTSNAVLVDVTHGSLVFGTSVTYVPFKILTNVKTTLNIMYSSQVFFYGFQFDGGVVRIETVIDHPPILCREIIIVSPPDLSCNEYQPIRVSNLQFRNSMTFEPKNLDLIADDMITLEDASVKSSAIHLQHYVHYYFKPSLIKPTGLYTNNSLINNSLIELFYRNVLPDEETIQKNKNKRFWIQCSHNLSCYDMHYKLNIQTQMKFNFNYVCEKISEEQSCFGIYYKNSPREIDIDICYDAYGNYDVCKGHDFFFSHDNFSQWVNLLTRETETINFSISSSLTIALDFEPLKSEVDVTINSIADHTIDITLRHTKTLGTYIKCLNLSNVNLDIDPLDESKEFSIKQLSLLQESKLTENTYKFFNFSDVKLTIDMSELKDRHIDSFKTINCIIYHNFVIVRLTNSTVSFNTHSADTARLKNIGCPKVRLAQRSI</sequence>
<proteinExistence type="predicted"/>
<dbReference type="InParanoid" id="A2D772"/>
<evidence type="ECO:0000313" key="3">
    <source>
        <dbReference type="Proteomes" id="UP000001542"/>
    </source>
</evidence>
<accession>A2D772</accession>
<dbReference type="Proteomes" id="UP000001542">
    <property type="component" value="Unassembled WGS sequence"/>
</dbReference>
<reference evidence="2" key="2">
    <citation type="journal article" date="2007" name="Science">
        <title>Draft genome sequence of the sexually transmitted pathogen Trichomonas vaginalis.</title>
        <authorList>
            <person name="Carlton J.M."/>
            <person name="Hirt R.P."/>
            <person name="Silva J.C."/>
            <person name="Delcher A.L."/>
            <person name="Schatz M."/>
            <person name="Zhao Q."/>
            <person name="Wortman J.R."/>
            <person name="Bidwell S.L."/>
            <person name="Alsmark U.C.M."/>
            <person name="Besteiro S."/>
            <person name="Sicheritz-Ponten T."/>
            <person name="Noel C.J."/>
            <person name="Dacks J.B."/>
            <person name="Foster P.G."/>
            <person name="Simillion C."/>
            <person name="Van de Peer Y."/>
            <person name="Miranda-Saavedra D."/>
            <person name="Barton G.J."/>
            <person name="Westrop G.D."/>
            <person name="Mueller S."/>
            <person name="Dessi D."/>
            <person name="Fiori P.L."/>
            <person name="Ren Q."/>
            <person name="Paulsen I."/>
            <person name="Zhang H."/>
            <person name="Bastida-Corcuera F.D."/>
            <person name="Simoes-Barbosa A."/>
            <person name="Brown M.T."/>
            <person name="Hayes R.D."/>
            <person name="Mukherjee M."/>
            <person name="Okumura C.Y."/>
            <person name="Schneider R."/>
            <person name="Smith A.J."/>
            <person name="Vanacova S."/>
            <person name="Villalvazo M."/>
            <person name="Haas B.J."/>
            <person name="Pertea M."/>
            <person name="Feldblyum T.V."/>
            <person name="Utterback T.R."/>
            <person name="Shu C.L."/>
            <person name="Osoegawa K."/>
            <person name="de Jong P.J."/>
            <person name="Hrdy I."/>
            <person name="Horvathova L."/>
            <person name="Zubacova Z."/>
            <person name="Dolezal P."/>
            <person name="Malik S.B."/>
            <person name="Logsdon J.M. Jr."/>
            <person name="Henze K."/>
            <person name="Gupta A."/>
            <person name="Wang C.C."/>
            <person name="Dunne R.L."/>
            <person name="Upcroft J.A."/>
            <person name="Upcroft P."/>
            <person name="White O."/>
            <person name="Salzberg S.L."/>
            <person name="Tang P."/>
            <person name="Chiu C.-H."/>
            <person name="Lee Y.-S."/>
            <person name="Embley T.M."/>
            <person name="Coombs G.H."/>
            <person name="Mottram J.C."/>
            <person name="Tachezy J."/>
            <person name="Fraser-Liggett C.M."/>
            <person name="Johnson P.J."/>
        </authorList>
    </citation>
    <scope>NUCLEOTIDE SEQUENCE [LARGE SCALE GENOMIC DNA]</scope>
    <source>
        <strain evidence="2">G3</strain>
    </source>
</reference>
<evidence type="ECO:0000313" key="2">
    <source>
        <dbReference type="EMBL" id="EAY23589.1"/>
    </source>
</evidence>
<gene>
    <name evidence="2" type="ORF">TVAG_119250</name>
</gene>
<keyword evidence="1" id="KW-0472">Membrane</keyword>
<feature type="transmembrane region" description="Helical" evidence="1">
    <location>
        <begin position="7"/>
        <end position="27"/>
    </location>
</feature>
<keyword evidence="1" id="KW-1133">Transmembrane helix</keyword>
<organism evidence="2 3">
    <name type="scientific">Trichomonas vaginalis (strain ATCC PRA-98 / G3)</name>
    <dbReference type="NCBI Taxonomy" id="412133"/>
    <lineage>
        <taxon>Eukaryota</taxon>
        <taxon>Metamonada</taxon>
        <taxon>Parabasalia</taxon>
        <taxon>Trichomonadida</taxon>
        <taxon>Trichomonadidae</taxon>
        <taxon>Trichomonas</taxon>
    </lineage>
</organism>
<evidence type="ECO:0000256" key="1">
    <source>
        <dbReference type="SAM" id="Phobius"/>
    </source>
</evidence>
<protein>
    <submittedName>
        <fullName evidence="2">Uncharacterized protein</fullName>
    </submittedName>
</protein>
<dbReference type="AlphaFoldDB" id="A2D772"/>